<accession>A0A1J4KXW4</accession>
<name>A0A1J4KXW4_9EUKA</name>
<dbReference type="OrthoDB" id="10629612at2759"/>
<dbReference type="Proteomes" id="UP000179807">
    <property type="component" value="Unassembled WGS sequence"/>
</dbReference>
<dbReference type="AlphaFoldDB" id="A0A1J4KXW4"/>
<dbReference type="VEuPathDB" id="TrichDB:TRFO_42049"/>
<comment type="caution">
    <text evidence="1">The sequence shown here is derived from an EMBL/GenBank/DDBJ whole genome shotgun (WGS) entry which is preliminary data.</text>
</comment>
<protein>
    <submittedName>
        <fullName evidence="1">Uncharacterized protein</fullName>
    </submittedName>
</protein>
<keyword evidence="2" id="KW-1185">Reference proteome</keyword>
<dbReference type="EMBL" id="MLAK01000147">
    <property type="protein sequence ID" value="OHT16089.1"/>
    <property type="molecule type" value="Genomic_DNA"/>
</dbReference>
<organism evidence="1 2">
    <name type="scientific">Tritrichomonas foetus</name>
    <dbReference type="NCBI Taxonomy" id="1144522"/>
    <lineage>
        <taxon>Eukaryota</taxon>
        <taxon>Metamonada</taxon>
        <taxon>Parabasalia</taxon>
        <taxon>Tritrichomonadida</taxon>
        <taxon>Tritrichomonadidae</taxon>
        <taxon>Tritrichomonas</taxon>
    </lineage>
</organism>
<evidence type="ECO:0000313" key="2">
    <source>
        <dbReference type="Proteomes" id="UP000179807"/>
    </source>
</evidence>
<dbReference type="SUPFAM" id="SSF53098">
    <property type="entry name" value="Ribonuclease H-like"/>
    <property type="match status" value="1"/>
</dbReference>
<dbReference type="RefSeq" id="XP_068369225.1">
    <property type="nucleotide sequence ID" value="XM_068514104.1"/>
</dbReference>
<reference evidence="1" key="1">
    <citation type="submission" date="2016-10" db="EMBL/GenBank/DDBJ databases">
        <authorList>
            <person name="Benchimol M."/>
            <person name="Almeida L.G."/>
            <person name="Vasconcelos A.T."/>
            <person name="Perreira-Neves A."/>
            <person name="Rosa I.A."/>
            <person name="Tasca T."/>
            <person name="Bogo M.R."/>
            <person name="de Souza W."/>
        </authorList>
    </citation>
    <scope>NUCLEOTIDE SEQUENCE [LARGE SCALE GENOMIC DNA]</scope>
    <source>
        <strain evidence="1">K</strain>
    </source>
</reference>
<proteinExistence type="predicted"/>
<sequence>MSNLPSYPAAIIEMKGQTANDYSPALIKGFYQIMRYNIRIGTAIIDGNKAQKKSLGTEWSQSLYNRPIPFCPELRRIIPIPCLCHLINNVYKSAINCDCDLKSFANRTDEVSKLLREKSQEIGAKCPKHCNMRWLIDYFILDFIRTHSKAQEYFSIDSEFFAVYQILRQLITLILIFESTHTPLSDAFILIERTLAILRRMADKNIKYAQLVYSKLKLYTLDSEDGGIWSLAYMLTPKGRNDFYERLSKNKSKVDVQEEINLNEYDKIQEDDLLKTTKMQDLKIEKDKLFSKILDSPSTSDVITEVVDDFTLNQPEKSEEEEMSDEFVECDDNMNENNIFEKTENALKNMLTRIECPGNEISRSLSVFMTYMTLQEQPLIEIEAGERRYFNWLWMREQDNWHYLADIALRLQNCPCSEASAERVISCQRLIHSVKRLRSTDKLLNARLKLMRSIVQV</sequence>
<evidence type="ECO:0000313" key="1">
    <source>
        <dbReference type="EMBL" id="OHT16089.1"/>
    </source>
</evidence>
<dbReference type="GeneID" id="94848808"/>
<dbReference type="InterPro" id="IPR012337">
    <property type="entry name" value="RNaseH-like_sf"/>
</dbReference>
<gene>
    <name evidence="1" type="ORF">TRFO_42049</name>
</gene>